<sequence>MPPPADTHPNPQAGARNAPGKNYRRRQNKRAKPDHVEHVTGVQPDARFRRLLRMRQRGREKRREKKIEEVQQALRPIPPPEGPSPEFETPLSFSDVLLPGPFIPTFPLARSLPETHAVDQEMPLETSEATDHIKYPKDETADQGPKIEGGEVDEGLNTRDGEESDVSDYWDSYEKDYPDIPSPSYGERDNGVAQGEQEIKDKQRAYEISKIEEVQNAYKSLQADLPKGNGRRQISIADTHFRLYSTDYFDHCYNPEHYPSKYVKFYHFNDDHTKMNGHVILDSCFGFYFETFSSPIYASPRGINLTELETKHDCDIKFLSNDYLILMLSRDAVFAPNDPPPKAPHYFTFFGVRFDRDKNV</sequence>
<keyword evidence="3" id="KW-1185">Reference proteome</keyword>
<reference evidence="3" key="1">
    <citation type="submission" date="2019-04" db="EMBL/GenBank/DDBJ databases">
        <title>Friends and foes A comparative genomics studyof 23 Aspergillus species from section Flavi.</title>
        <authorList>
            <consortium name="DOE Joint Genome Institute"/>
            <person name="Kjaerbolling I."/>
            <person name="Vesth T."/>
            <person name="Frisvad J.C."/>
            <person name="Nybo J.L."/>
            <person name="Theobald S."/>
            <person name="Kildgaard S."/>
            <person name="Isbrandt T."/>
            <person name="Kuo A."/>
            <person name="Sato A."/>
            <person name="Lyhne E.K."/>
            <person name="Kogle M.E."/>
            <person name="Wiebenga A."/>
            <person name="Kun R.S."/>
            <person name="Lubbers R.J."/>
            <person name="Makela M.R."/>
            <person name="Barry K."/>
            <person name="Chovatia M."/>
            <person name="Clum A."/>
            <person name="Daum C."/>
            <person name="Haridas S."/>
            <person name="He G."/>
            <person name="LaButti K."/>
            <person name="Lipzen A."/>
            <person name="Mondo S."/>
            <person name="Riley R."/>
            <person name="Salamov A."/>
            <person name="Simmons B.A."/>
            <person name="Magnuson J.K."/>
            <person name="Henrissat B."/>
            <person name="Mortensen U.H."/>
            <person name="Larsen T.O."/>
            <person name="Devries R.P."/>
            <person name="Grigoriev I.V."/>
            <person name="Machida M."/>
            <person name="Baker S.E."/>
            <person name="Andersen M.R."/>
        </authorList>
    </citation>
    <scope>NUCLEOTIDE SEQUENCE [LARGE SCALE GENOMIC DNA]</scope>
    <source>
        <strain evidence="3">CBS 130017</strain>
    </source>
</reference>
<dbReference type="Proteomes" id="UP000325945">
    <property type="component" value="Unassembled WGS sequence"/>
</dbReference>
<dbReference type="AlphaFoldDB" id="A0A5N6WP86"/>
<organism evidence="2 3">
    <name type="scientific">Aspergillus sergii</name>
    <dbReference type="NCBI Taxonomy" id="1034303"/>
    <lineage>
        <taxon>Eukaryota</taxon>
        <taxon>Fungi</taxon>
        <taxon>Dikarya</taxon>
        <taxon>Ascomycota</taxon>
        <taxon>Pezizomycotina</taxon>
        <taxon>Eurotiomycetes</taxon>
        <taxon>Eurotiomycetidae</taxon>
        <taxon>Eurotiales</taxon>
        <taxon>Aspergillaceae</taxon>
        <taxon>Aspergillus</taxon>
        <taxon>Aspergillus subgen. Circumdati</taxon>
    </lineage>
</organism>
<feature type="region of interest" description="Disordered" evidence="1">
    <location>
        <begin position="55"/>
        <end position="92"/>
    </location>
</feature>
<gene>
    <name evidence="2" type="ORF">BDV39DRAFT_185432</name>
</gene>
<evidence type="ECO:0000313" key="3">
    <source>
        <dbReference type="Proteomes" id="UP000325945"/>
    </source>
</evidence>
<feature type="compositionally biased region" description="Basic and acidic residues" evidence="1">
    <location>
        <begin position="129"/>
        <end position="140"/>
    </location>
</feature>
<feature type="region of interest" description="Disordered" evidence="1">
    <location>
        <begin position="122"/>
        <end position="166"/>
    </location>
</feature>
<evidence type="ECO:0000256" key="1">
    <source>
        <dbReference type="SAM" id="MobiDB-lite"/>
    </source>
</evidence>
<feature type="compositionally biased region" description="Basic residues" evidence="1">
    <location>
        <begin position="55"/>
        <end position="64"/>
    </location>
</feature>
<protein>
    <submittedName>
        <fullName evidence="2">Uncharacterized protein</fullName>
    </submittedName>
</protein>
<accession>A0A5N6WP86</accession>
<feature type="region of interest" description="Disordered" evidence="1">
    <location>
        <begin position="1"/>
        <end position="38"/>
    </location>
</feature>
<dbReference type="EMBL" id="ML741864">
    <property type="protein sequence ID" value="KAE8321639.1"/>
    <property type="molecule type" value="Genomic_DNA"/>
</dbReference>
<proteinExistence type="predicted"/>
<evidence type="ECO:0000313" key="2">
    <source>
        <dbReference type="EMBL" id="KAE8321639.1"/>
    </source>
</evidence>
<name>A0A5N6WP86_9EURO</name>